<protein>
    <submittedName>
        <fullName evidence="1">Signal protein</fullName>
    </submittedName>
</protein>
<accession>A0ABV8F4D2</accession>
<name>A0ABV8F4D2_9ACTN</name>
<comment type="caution">
    <text evidence="1">The sequence shown here is derived from an EMBL/GenBank/DDBJ whole genome shotgun (WGS) entry which is preliminary data.</text>
</comment>
<dbReference type="EMBL" id="JBHSBC010000021">
    <property type="protein sequence ID" value="MFC3982669.1"/>
    <property type="molecule type" value="Genomic_DNA"/>
</dbReference>
<dbReference type="PROSITE" id="PS51257">
    <property type="entry name" value="PROKAR_LIPOPROTEIN"/>
    <property type="match status" value="1"/>
</dbReference>
<keyword evidence="2" id="KW-1185">Reference proteome</keyword>
<organism evidence="1 2">
    <name type="scientific">Streptosporangium jomthongense</name>
    <dbReference type="NCBI Taxonomy" id="1193683"/>
    <lineage>
        <taxon>Bacteria</taxon>
        <taxon>Bacillati</taxon>
        <taxon>Actinomycetota</taxon>
        <taxon>Actinomycetes</taxon>
        <taxon>Streptosporangiales</taxon>
        <taxon>Streptosporangiaceae</taxon>
        <taxon>Streptosporangium</taxon>
    </lineage>
</organism>
<evidence type="ECO:0000313" key="1">
    <source>
        <dbReference type="EMBL" id="MFC3982669.1"/>
    </source>
</evidence>
<gene>
    <name evidence="1" type="ORF">ACFOYY_21180</name>
</gene>
<sequence length="193" mass="20775">MPLRSVPFLLLVLGLVAGCGLRGAGAETSIQGRWWTWASSEPENTNPVTDPSGRFCHRNQPQDVWFLAGTFGGTARRTCEVPEGRPIVFPLVNRTATRAECRRFMAAAKGEAVLDGAPVASERLTEGRVAITGVAGNPLTGRKGRMLSPACGIWVRLRPLKPGRHTLTIRGSSDDFRTGVDYTLIVDPPGPQA</sequence>
<dbReference type="Proteomes" id="UP001595698">
    <property type="component" value="Unassembled WGS sequence"/>
</dbReference>
<dbReference type="RefSeq" id="WP_362917440.1">
    <property type="nucleotide sequence ID" value="NZ_JBHSBC010000021.1"/>
</dbReference>
<reference evidence="2" key="1">
    <citation type="journal article" date="2019" name="Int. J. Syst. Evol. Microbiol.">
        <title>The Global Catalogue of Microorganisms (GCM) 10K type strain sequencing project: providing services to taxonomists for standard genome sequencing and annotation.</title>
        <authorList>
            <consortium name="The Broad Institute Genomics Platform"/>
            <consortium name="The Broad Institute Genome Sequencing Center for Infectious Disease"/>
            <person name="Wu L."/>
            <person name="Ma J."/>
        </authorList>
    </citation>
    <scope>NUCLEOTIDE SEQUENCE [LARGE SCALE GENOMIC DNA]</scope>
    <source>
        <strain evidence="2">TBRC 7912</strain>
    </source>
</reference>
<evidence type="ECO:0000313" key="2">
    <source>
        <dbReference type="Proteomes" id="UP001595698"/>
    </source>
</evidence>
<proteinExistence type="predicted"/>